<evidence type="ECO:0000313" key="4">
    <source>
        <dbReference type="Proteomes" id="UP000536835"/>
    </source>
</evidence>
<keyword evidence="2" id="KW-0732">Signal</keyword>
<dbReference type="Gene3D" id="3.40.50.1110">
    <property type="entry name" value="SGNH hydrolase"/>
    <property type="match status" value="1"/>
</dbReference>
<dbReference type="SUPFAM" id="SSF52266">
    <property type="entry name" value="SGNH hydrolase"/>
    <property type="match status" value="1"/>
</dbReference>
<keyword evidence="1 3" id="KW-0378">Hydrolase</keyword>
<dbReference type="InterPro" id="IPR001087">
    <property type="entry name" value="GDSL"/>
</dbReference>
<evidence type="ECO:0000256" key="2">
    <source>
        <dbReference type="SAM" id="SignalP"/>
    </source>
</evidence>
<evidence type="ECO:0000313" key="3">
    <source>
        <dbReference type="EMBL" id="NNU17408.1"/>
    </source>
</evidence>
<dbReference type="RefSeq" id="WP_173200804.1">
    <property type="nucleotide sequence ID" value="NZ_JABFCX010000003.1"/>
</dbReference>
<comment type="caution">
    <text evidence="3">The sequence shown here is derived from an EMBL/GenBank/DDBJ whole genome shotgun (WGS) entry which is preliminary data.</text>
</comment>
<proteinExistence type="predicted"/>
<dbReference type="GO" id="GO:0016788">
    <property type="term" value="F:hydrolase activity, acting on ester bonds"/>
    <property type="evidence" value="ECO:0007669"/>
    <property type="project" value="InterPro"/>
</dbReference>
<gene>
    <name evidence="3" type="ORF">HK107_13835</name>
</gene>
<feature type="chain" id="PRO_5030896692" evidence="2">
    <location>
        <begin position="27"/>
        <end position="688"/>
    </location>
</feature>
<evidence type="ECO:0000256" key="1">
    <source>
        <dbReference type="ARBA" id="ARBA00022801"/>
    </source>
</evidence>
<dbReference type="InterPro" id="IPR036709">
    <property type="entry name" value="Autotransporte_beta_dom_sf"/>
</dbReference>
<dbReference type="InterPro" id="IPR036514">
    <property type="entry name" value="SGNH_hydro_sf"/>
</dbReference>
<sequence>MKLQKKTLRGLLMAGAATGLLGTASAQQVYSFGDSLSDTGNANDFSLGLVAGGDYFDGRFSNGYLWTDYISYSSTGELQRKNPGLIGPYFTRTSRPYNFAHGGAVSGKLSSSVNTGLLSGLGFLSNIAAFRVVDQAKHFRDQSFFGRTFRSSSLDYATISAGGNDYFAGETDVVRVVNNIFQAIDYIDDGGIRSFFLLDVPNVGDTPANFGTSGQAQLNALSQSHNVLLRDRALLYEAANPGSILAVVPAARLFELVREDALLNGGAVYGFTNVQPGAGTTGNCLGDGLVLSACPRGYLFYDDIHPTAPAHYIVADLAIATFQAKLYGFAEPLARTSTSKQTTSTSSRVVANRVQALKLGLTGSAILTDPFSTPNFSGIAEGNLGMQTIPGQVLGEQRFSVYSFAEGSWSELAAAGRDLAPQTEFLSGTLGLTPGETTFTMGADYLLPSDVAIGANMTRGSFDRQNFGALSYDETRAVTVYGAMFRGPMTYTLKASSTINEQQTRRQTFFRYQPFVNSDSRSALREVTAEADYGKELGAWRLGAVARAAAAVLDLDAFEEEGSRGLLDRSVRDQSITGYSAYLGLKASRALPRAFGYGQLTFQTGPVAGSDRTLGYAGVVGDALLFGSMPDAISRQDPMRGVGQEGLFGSASLQFSKSDRMSFAARAAGVQTLQGADHVVELNAAFRF</sequence>
<dbReference type="AlphaFoldDB" id="A0A7Y3W6D1"/>
<dbReference type="EMBL" id="JABFCX010000003">
    <property type="protein sequence ID" value="NNU17408.1"/>
    <property type="molecule type" value="Genomic_DNA"/>
</dbReference>
<dbReference type="Proteomes" id="UP000536835">
    <property type="component" value="Unassembled WGS sequence"/>
</dbReference>
<dbReference type="SUPFAM" id="SSF103515">
    <property type="entry name" value="Autotransporter"/>
    <property type="match status" value="1"/>
</dbReference>
<keyword evidence="4" id="KW-1185">Reference proteome</keyword>
<accession>A0A7Y3W6D1</accession>
<dbReference type="Pfam" id="PF00657">
    <property type="entry name" value="Lipase_GDSL"/>
    <property type="match status" value="1"/>
</dbReference>
<dbReference type="InterPro" id="IPR051058">
    <property type="entry name" value="GDSL_Est/Lipase"/>
</dbReference>
<organism evidence="3 4">
    <name type="scientific">Parvularcula mediterranea</name>
    <dbReference type="NCBI Taxonomy" id="2732508"/>
    <lineage>
        <taxon>Bacteria</taxon>
        <taxon>Pseudomonadati</taxon>
        <taxon>Pseudomonadota</taxon>
        <taxon>Alphaproteobacteria</taxon>
        <taxon>Parvularculales</taxon>
        <taxon>Parvularculaceae</taxon>
        <taxon>Parvularcula</taxon>
    </lineage>
</organism>
<dbReference type="PANTHER" id="PTHR45648">
    <property type="entry name" value="GDSL LIPASE/ACYLHYDROLASE FAMILY PROTEIN (AFU_ORTHOLOGUE AFUA_4G14700)"/>
    <property type="match status" value="1"/>
</dbReference>
<dbReference type="PANTHER" id="PTHR45648:SF22">
    <property type="entry name" value="GDSL LIPASE_ACYLHYDROLASE FAMILY PROTEIN (AFU_ORTHOLOGUE AFUA_4G14700)"/>
    <property type="match status" value="1"/>
</dbReference>
<dbReference type="CDD" id="cd01846">
    <property type="entry name" value="fatty_acyltransferase_like"/>
    <property type="match status" value="1"/>
</dbReference>
<name>A0A7Y3W6D1_9PROT</name>
<protein>
    <submittedName>
        <fullName evidence="3">SGNH/GDSL hydrolase family protein</fullName>
    </submittedName>
</protein>
<feature type="signal peptide" evidence="2">
    <location>
        <begin position="1"/>
        <end position="26"/>
    </location>
</feature>
<reference evidence="3 4" key="1">
    <citation type="submission" date="2020-05" db="EMBL/GenBank/DDBJ databases">
        <title>Parvularcula mediterraneae sp. nov., isolated from polypropylene straw from shallow seawater of the seashore of Laganas in Zakynthos island, Greece.</title>
        <authorList>
            <person name="Szabo I."/>
            <person name="Al-Omari J."/>
            <person name="Rado J."/>
            <person name="Szerdahelyi G.S."/>
        </authorList>
    </citation>
    <scope>NUCLEOTIDE SEQUENCE [LARGE SCALE GENOMIC DNA]</scope>
    <source>
        <strain evidence="3 4">ZS-1/3</strain>
    </source>
</reference>